<organism evidence="2 3">
    <name type="scientific">Populus trichocarpa</name>
    <name type="common">Western balsam poplar</name>
    <name type="synonym">Populus balsamifera subsp. trichocarpa</name>
    <dbReference type="NCBI Taxonomy" id="3694"/>
    <lineage>
        <taxon>Eukaryota</taxon>
        <taxon>Viridiplantae</taxon>
        <taxon>Streptophyta</taxon>
        <taxon>Embryophyta</taxon>
        <taxon>Tracheophyta</taxon>
        <taxon>Spermatophyta</taxon>
        <taxon>Magnoliopsida</taxon>
        <taxon>eudicotyledons</taxon>
        <taxon>Gunneridae</taxon>
        <taxon>Pentapetalae</taxon>
        <taxon>rosids</taxon>
        <taxon>fabids</taxon>
        <taxon>Malpighiales</taxon>
        <taxon>Salicaceae</taxon>
        <taxon>Saliceae</taxon>
        <taxon>Populus</taxon>
    </lineage>
</organism>
<keyword evidence="3" id="KW-1185">Reference proteome</keyword>
<dbReference type="Proteomes" id="UP000006729">
    <property type="component" value="Chromosome 14"/>
</dbReference>
<accession>A0A2K1XNI6</accession>
<dbReference type="AlphaFoldDB" id="A0A2K1XNI6"/>
<keyword evidence="1" id="KW-0472">Membrane</keyword>
<reference evidence="2 3" key="1">
    <citation type="journal article" date="2006" name="Science">
        <title>The genome of black cottonwood, Populus trichocarpa (Torr. &amp; Gray).</title>
        <authorList>
            <person name="Tuskan G.A."/>
            <person name="Difazio S."/>
            <person name="Jansson S."/>
            <person name="Bohlmann J."/>
            <person name="Grigoriev I."/>
            <person name="Hellsten U."/>
            <person name="Putnam N."/>
            <person name="Ralph S."/>
            <person name="Rombauts S."/>
            <person name="Salamov A."/>
            <person name="Schein J."/>
            <person name="Sterck L."/>
            <person name="Aerts A."/>
            <person name="Bhalerao R.R."/>
            <person name="Bhalerao R.P."/>
            <person name="Blaudez D."/>
            <person name="Boerjan W."/>
            <person name="Brun A."/>
            <person name="Brunner A."/>
            <person name="Busov V."/>
            <person name="Campbell M."/>
            <person name="Carlson J."/>
            <person name="Chalot M."/>
            <person name="Chapman J."/>
            <person name="Chen G.L."/>
            <person name="Cooper D."/>
            <person name="Coutinho P.M."/>
            <person name="Couturier J."/>
            <person name="Covert S."/>
            <person name="Cronk Q."/>
            <person name="Cunningham R."/>
            <person name="Davis J."/>
            <person name="Degroeve S."/>
            <person name="Dejardin A."/>
            <person name="Depamphilis C."/>
            <person name="Detter J."/>
            <person name="Dirks B."/>
            <person name="Dubchak I."/>
            <person name="Duplessis S."/>
            <person name="Ehlting J."/>
            <person name="Ellis B."/>
            <person name="Gendler K."/>
            <person name="Goodstein D."/>
            <person name="Gribskov M."/>
            <person name="Grimwood J."/>
            <person name="Groover A."/>
            <person name="Gunter L."/>
            <person name="Hamberger B."/>
            <person name="Heinze B."/>
            <person name="Helariutta Y."/>
            <person name="Henrissat B."/>
            <person name="Holligan D."/>
            <person name="Holt R."/>
            <person name="Huang W."/>
            <person name="Islam-Faridi N."/>
            <person name="Jones S."/>
            <person name="Jones-Rhoades M."/>
            <person name="Jorgensen R."/>
            <person name="Joshi C."/>
            <person name="Kangasjarvi J."/>
            <person name="Karlsson J."/>
            <person name="Kelleher C."/>
            <person name="Kirkpatrick R."/>
            <person name="Kirst M."/>
            <person name="Kohler A."/>
            <person name="Kalluri U."/>
            <person name="Larimer F."/>
            <person name="Leebens-Mack J."/>
            <person name="Leple J.C."/>
            <person name="Locascio P."/>
            <person name="Lou Y."/>
            <person name="Lucas S."/>
            <person name="Martin F."/>
            <person name="Montanini B."/>
            <person name="Napoli C."/>
            <person name="Nelson D.R."/>
            <person name="Nelson C."/>
            <person name="Nieminen K."/>
            <person name="Nilsson O."/>
            <person name="Pereda V."/>
            <person name="Peter G."/>
            <person name="Philippe R."/>
            <person name="Pilate G."/>
            <person name="Poliakov A."/>
            <person name="Razumovskaya J."/>
            <person name="Richardson P."/>
            <person name="Rinaldi C."/>
            <person name="Ritland K."/>
            <person name="Rouze P."/>
            <person name="Ryaboy D."/>
            <person name="Schmutz J."/>
            <person name="Schrader J."/>
            <person name="Segerman B."/>
            <person name="Shin H."/>
            <person name="Siddiqui A."/>
            <person name="Sterky F."/>
            <person name="Terry A."/>
            <person name="Tsai C.J."/>
            <person name="Uberbacher E."/>
            <person name="Unneberg P."/>
            <person name="Vahala J."/>
            <person name="Wall K."/>
            <person name="Wessler S."/>
            <person name="Yang G."/>
            <person name="Yin T."/>
            <person name="Douglas C."/>
            <person name="Marra M."/>
            <person name="Sandberg G."/>
            <person name="Van de Peer Y."/>
            <person name="Rokhsar D."/>
        </authorList>
    </citation>
    <scope>NUCLEOTIDE SEQUENCE [LARGE SCALE GENOMIC DNA]</scope>
    <source>
        <strain evidence="3">cv. Nisqually</strain>
    </source>
</reference>
<proteinExistence type="predicted"/>
<evidence type="ECO:0000313" key="2">
    <source>
        <dbReference type="EMBL" id="PNT02345.1"/>
    </source>
</evidence>
<protein>
    <submittedName>
        <fullName evidence="2">Uncharacterized protein</fullName>
    </submittedName>
</protein>
<name>A0A2K1XNI6_POPTR</name>
<evidence type="ECO:0000256" key="1">
    <source>
        <dbReference type="SAM" id="Phobius"/>
    </source>
</evidence>
<gene>
    <name evidence="2" type="ORF">POPTR_014G007500</name>
</gene>
<keyword evidence="1" id="KW-1133">Transmembrane helix</keyword>
<keyword evidence="1" id="KW-0812">Transmembrane</keyword>
<dbReference type="EMBL" id="CM009303">
    <property type="protein sequence ID" value="PNT02345.1"/>
    <property type="molecule type" value="Genomic_DNA"/>
</dbReference>
<sequence>MKEEIKKGDRVPVISIRSLINLFCNFLVSSDILNLGCHYARRCIHFEQVFSILPQQYHAIGIIPVILVVLFQLVRSVFVDLRIHIPEKLLNLL</sequence>
<evidence type="ECO:0000313" key="3">
    <source>
        <dbReference type="Proteomes" id="UP000006729"/>
    </source>
</evidence>
<dbReference type="InParanoid" id="A0A2K1XNI6"/>
<feature type="transmembrane region" description="Helical" evidence="1">
    <location>
        <begin position="57"/>
        <end position="78"/>
    </location>
</feature>